<dbReference type="EMBL" id="CP121308">
    <property type="protein sequence ID" value="WFP90597.1"/>
    <property type="molecule type" value="Genomic_DNA"/>
</dbReference>
<accession>A0ABY8HEX4</accession>
<keyword evidence="3" id="KW-0489">Methyltransferase</keyword>
<dbReference type="GO" id="GO:0008168">
    <property type="term" value="F:methyltransferase activity"/>
    <property type="evidence" value="ECO:0007669"/>
    <property type="project" value="UniProtKB-KW"/>
</dbReference>
<dbReference type="PIRSF" id="PIRSF000714">
    <property type="entry name" value="HIT"/>
    <property type="match status" value="1"/>
</dbReference>
<dbReference type="SUPFAM" id="SSF54197">
    <property type="entry name" value="HIT-like"/>
    <property type="match status" value="1"/>
</dbReference>
<dbReference type="GO" id="GO:0032259">
    <property type="term" value="P:methylation"/>
    <property type="evidence" value="ECO:0007669"/>
    <property type="project" value="UniProtKB-KW"/>
</dbReference>
<dbReference type="RefSeq" id="WP_029742355.1">
    <property type="nucleotide sequence ID" value="NZ_CP015880.1"/>
</dbReference>
<evidence type="ECO:0000256" key="1">
    <source>
        <dbReference type="PROSITE-ProRule" id="PRU00464"/>
    </source>
</evidence>
<gene>
    <name evidence="3" type="ORF">P4B07_18930</name>
</gene>
<dbReference type="PROSITE" id="PS51084">
    <property type="entry name" value="HIT_2"/>
    <property type="match status" value="1"/>
</dbReference>
<proteinExistence type="predicted"/>
<dbReference type="EC" id="2.1.1.-" evidence="3"/>
<protein>
    <submittedName>
        <fullName evidence="3">HIT family protein</fullName>
        <ecNumber evidence="3">2.1.1.-</ecNumber>
    </submittedName>
</protein>
<name>A0ABY8HEX4_ENSAD</name>
<keyword evidence="4" id="KW-1185">Reference proteome</keyword>
<keyword evidence="3" id="KW-0808">Transferase</keyword>
<sequence>MQNKANPPFSIAEETQLTTFTLDERLERDGIPIASIGLCQMRLMNDRRWPWLVLIPQREGISEIFDLTPLDQTMLTFETTMAATALKKVTGAEKINIGALGNIVRQLHVHIIARSDGDPNWPGPVWGFGKAEPWDEKEHQAFAARILENL</sequence>
<feature type="domain" description="HIT" evidence="2">
    <location>
        <begin position="52"/>
        <end position="121"/>
    </location>
</feature>
<organism evidence="3 4">
    <name type="scientific">Ensifer adhaerens</name>
    <name type="common">Sinorhizobium morelense</name>
    <dbReference type="NCBI Taxonomy" id="106592"/>
    <lineage>
        <taxon>Bacteria</taxon>
        <taxon>Pseudomonadati</taxon>
        <taxon>Pseudomonadota</taxon>
        <taxon>Alphaproteobacteria</taxon>
        <taxon>Hyphomicrobiales</taxon>
        <taxon>Rhizobiaceae</taxon>
        <taxon>Sinorhizobium/Ensifer group</taxon>
        <taxon>Ensifer</taxon>
    </lineage>
</organism>
<dbReference type="InterPro" id="IPR036265">
    <property type="entry name" value="HIT-like_sf"/>
</dbReference>
<comment type="caution">
    <text evidence="1">Lacks conserved residue(s) required for the propagation of feature annotation.</text>
</comment>
<evidence type="ECO:0000313" key="3">
    <source>
        <dbReference type="EMBL" id="WFP90597.1"/>
    </source>
</evidence>
<dbReference type="Proteomes" id="UP001214094">
    <property type="component" value="Chromosome"/>
</dbReference>
<evidence type="ECO:0000259" key="2">
    <source>
        <dbReference type="PROSITE" id="PS51084"/>
    </source>
</evidence>
<dbReference type="Pfam" id="PF01230">
    <property type="entry name" value="HIT"/>
    <property type="match status" value="1"/>
</dbReference>
<dbReference type="InterPro" id="IPR026026">
    <property type="entry name" value="HIT_Hint"/>
</dbReference>
<dbReference type="InterPro" id="IPR011146">
    <property type="entry name" value="HIT-like"/>
</dbReference>
<reference evidence="3 4" key="1">
    <citation type="submission" date="2023-03" db="EMBL/GenBank/DDBJ databases">
        <title>Comparative genome and transcriptome analysis combination mining strategies for increasing vitamin B12 production of Ensifer adhaerens strain.</title>
        <authorList>
            <person name="Yongheng L."/>
        </authorList>
    </citation>
    <scope>NUCLEOTIDE SEQUENCE [LARGE SCALE GENOMIC DNA]</scope>
    <source>
        <strain evidence="3 4">Casida A-T305</strain>
    </source>
</reference>
<evidence type="ECO:0000313" key="4">
    <source>
        <dbReference type="Proteomes" id="UP001214094"/>
    </source>
</evidence>
<dbReference type="GeneID" id="29519431"/>
<dbReference type="Gene3D" id="3.30.428.10">
    <property type="entry name" value="HIT-like"/>
    <property type="match status" value="1"/>
</dbReference>